<dbReference type="EC" id="2.4.-.-" evidence="1"/>
<evidence type="ECO:0000313" key="2">
    <source>
        <dbReference type="Proteomes" id="UP001332243"/>
    </source>
</evidence>
<dbReference type="GO" id="GO:0016757">
    <property type="term" value="F:glycosyltransferase activity"/>
    <property type="evidence" value="ECO:0007669"/>
    <property type="project" value="UniProtKB-KW"/>
</dbReference>
<gene>
    <name evidence="1" type="ORF">V1633_35790</name>
</gene>
<dbReference type="Pfam" id="PF13692">
    <property type="entry name" value="Glyco_trans_1_4"/>
    <property type="match status" value="1"/>
</dbReference>
<dbReference type="RefSeq" id="WP_331218619.1">
    <property type="nucleotide sequence ID" value="NZ_JAZGQK010000044.1"/>
</dbReference>
<dbReference type="Gene3D" id="3.40.50.2000">
    <property type="entry name" value="Glycogen Phosphorylase B"/>
    <property type="match status" value="1"/>
</dbReference>
<keyword evidence="2" id="KW-1185">Reference proteome</keyword>
<accession>A0ABU7S545</accession>
<comment type="caution">
    <text evidence="1">The sequence shown here is derived from an EMBL/GenBank/DDBJ whole genome shotgun (WGS) entry which is preliminary data.</text>
</comment>
<dbReference type="EMBL" id="JAZGQK010000044">
    <property type="protein sequence ID" value="MEE6263824.1"/>
    <property type="molecule type" value="Genomic_DNA"/>
</dbReference>
<organism evidence="1 2">
    <name type="scientific">Plantactinospora sonchi</name>
    <dbReference type="NCBI Taxonomy" id="1544735"/>
    <lineage>
        <taxon>Bacteria</taxon>
        <taxon>Bacillati</taxon>
        <taxon>Actinomycetota</taxon>
        <taxon>Actinomycetes</taxon>
        <taxon>Micromonosporales</taxon>
        <taxon>Micromonosporaceae</taxon>
        <taxon>Plantactinospora</taxon>
    </lineage>
</organism>
<sequence length="412" mass="44875">MTTTRAPHDPTGSADPTILVLGTAEWSAHIATNQHYVVREFARDFQTHFVESLGLRRIRLDSRDVTRMVRRLRNSVHRPVAADRRPVPERATVISPLVVPLHRRPTRLVNRVLLERAVARWRDSARPRVLWTFTPVTYGLERYADRTVYHCVDLLAAFPGIDAVAVAAGERNLADRARPAIATSQAVAEHLSAVGFPEVRLLPNVADVDVFAAASQPAGARRPAALFAGNLSPHKLDFDLLRALAVALRDKGELLLAGPVAAGGGGFDRELTELRRLGATYLGVLRVDELAEVAGRCTVGLVPYALNPYTTGVSPLKCYEYLAAGLDVVSTPVPDVRRAARETDFIGVADPVDDFVARVLGALTPKSDPEISARVGYARDFGWRSRGAVLRDIVTGGDGDTVPSAHQERRHG</sequence>
<evidence type="ECO:0000313" key="1">
    <source>
        <dbReference type="EMBL" id="MEE6263824.1"/>
    </source>
</evidence>
<keyword evidence="1" id="KW-0328">Glycosyltransferase</keyword>
<dbReference type="Proteomes" id="UP001332243">
    <property type="component" value="Unassembled WGS sequence"/>
</dbReference>
<reference evidence="1 2" key="1">
    <citation type="submission" date="2024-01" db="EMBL/GenBank/DDBJ databases">
        <title>Genome insights into Plantactinospora sonchi sp. nov.</title>
        <authorList>
            <person name="Wang L."/>
        </authorList>
    </citation>
    <scope>NUCLEOTIDE SEQUENCE [LARGE SCALE GENOMIC DNA]</scope>
    <source>
        <strain evidence="1 2">NEAU-QY2</strain>
    </source>
</reference>
<dbReference type="SUPFAM" id="SSF53756">
    <property type="entry name" value="UDP-Glycosyltransferase/glycogen phosphorylase"/>
    <property type="match status" value="1"/>
</dbReference>
<proteinExistence type="predicted"/>
<name>A0ABU7S545_9ACTN</name>
<keyword evidence="1" id="KW-0808">Transferase</keyword>
<protein>
    <submittedName>
        <fullName evidence="1">Glycosyltransferase</fullName>
        <ecNumber evidence="1">2.4.-.-</ecNumber>
    </submittedName>
</protein>